<evidence type="ECO:0000256" key="2">
    <source>
        <dbReference type="ARBA" id="ARBA00007104"/>
    </source>
</evidence>
<dbReference type="InterPro" id="IPR015720">
    <property type="entry name" value="Emp24-like"/>
</dbReference>
<protein>
    <recommendedName>
        <fullName evidence="10">GOLD domain-containing protein</fullName>
    </recommendedName>
</protein>
<feature type="transmembrane region" description="Helical" evidence="8">
    <location>
        <begin position="181"/>
        <end position="203"/>
    </location>
</feature>
<evidence type="ECO:0000256" key="7">
    <source>
        <dbReference type="RuleBase" id="RU003827"/>
    </source>
</evidence>
<dbReference type="SMART" id="SM01190">
    <property type="entry name" value="EMP24_GP25L"/>
    <property type="match status" value="1"/>
</dbReference>
<dbReference type="GO" id="GO:0016020">
    <property type="term" value="C:membrane"/>
    <property type="evidence" value="ECO:0007669"/>
    <property type="project" value="UniProtKB-SubCell"/>
</dbReference>
<dbReference type="PROSITE" id="PS51257">
    <property type="entry name" value="PROKAR_LIPOPROTEIN"/>
    <property type="match status" value="1"/>
</dbReference>
<evidence type="ECO:0000256" key="3">
    <source>
        <dbReference type="ARBA" id="ARBA00022692"/>
    </source>
</evidence>
<evidence type="ECO:0000256" key="5">
    <source>
        <dbReference type="ARBA" id="ARBA00022989"/>
    </source>
</evidence>
<keyword evidence="5 8" id="KW-1133">Transmembrane helix</keyword>
<evidence type="ECO:0000256" key="8">
    <source>
        <dbReference type="SAM" id="Phobius"/>
    </source>
</evidence>
<feature type="signal peptide" evidence="9">
    <location>
        <begin position="1"/>
        <end position="25"/>
    </location>
</feature>
<dbReference type="Pfam" id="PF01105">
    <property type="entry name" value="EMP24_GP25L"/>
    <property type="match status" value="1"/>
</dbReference>
<evidence type="ECO:0000256" key="6">
    <source>
        <dbReference type="ARBA" id="ARBA00023136"/>
    </source>
</evidence>
<accession>D5A8Z0</accession>
<dbReference type="InterPro" id="IPR009038">
    <property type="entry name" value="GOLD_dom"/>
</dbReference>
<name>D5A8Z0_PICSI</name>
<evidence type="ECO:0000256" key="4">
    <source>
        <dbReference type="ARBA" id="ARBA00022729"/>
    </source>
</evidence>
<sequence length="213" mass="24057">MAQRGWERMLRLMLICSWAVSCVRGIRFDVVANAKCISEDIQTNVLVLADFSVVNHNHDHGQQPHNISVKVTSPYGNSLYSTENVSSGQFTFTTHESGIYVACLWIPNASQGAVTTVDLDWKVGIAAKDWQTIARKDKIEGVELELRKLEGAVEAIHENLMYLRSREAEMREVSEVTNGRVAWFSTMALTVCLVVSAGQLWHLKRYFEKKKLI</sequence>
<feature type="domain" description="GOLD" evidence="10">
    <location>
        <begin position="34"/>
        <end position="148"/>
    </location>
</feature>
<evidence type="ECO:0000256" key="1">
    <source>
        <dbReference type="ARBA" id="ARBA00004479"/>
    </source>
</evidence>
<dbReference type="OMA" id="DVFEACF"/>
<dbReference type="AlphaFoldDB" id="D5A8Z0"/>
<comment type="subcellular location">
    <subcellularLocation>
        <location evidence="1 7">Membrane</location>
        <topology evidence="1 7">Single-pass type I membrane protein</topology>
    </subcellularLocation>
</comment>
<dbReference type="PROSITE" id="PS50866">
    <property type="entry name" value="GOLD"/>
    <property type="match status" value="1"/>
</dbReference>
<reference evidence="11" key="1">
    <citation type="submission" date="2010-04" db="EMBL/GenBank/DDBJ databases">
        <authorList>
            <person name="Reid K.E."/>
            <person name="Liao N."/>
            <person name="Chan S."/>
            <person name="Docking R."/>
            <person name="Taylor G."/>
            <person name="Moore R."/>
            <person name="Mayo M."/>
            <person name="Munro S."/>
            <person name="King J."/>
            <person name="Yanchuk A."/>
            <person name="Holt R."/>
            <person name="Jones S."/>
            <person name="Marra M."/>
            <person name="Ritland C.E."/>
            <person name="Ritland K."/>
            <person name="Bohlmann J."/>
        </authorList>
    </citation>
    <scope>NUCLEOTIDE SEQUENCE</scope>
    <source>
        <tissue evidence="11">Buds collected with no treatment. Collection October 2007</tissue>
    </source>
</reference>
<comment type="similarity">
    <text evidence="2 7">Belongs to the EMP24/GP25L family.</text>
</comment>
<keyword evidence="6 8" id="KW-0472">Membrane</keyword>
<keyword evidence="4 9" id="KW-0732">Signal</keyword>
<evidence type="ECO:0000313" key="11">
    <source>
        <dbReference type="EMBL" id="ADE76009.1"/>
    </source>
</evidence>
<evidence type="ECO:0000256" key="9">
    <source>
        <dbReference type="SAM" id="SignalP"/>
    </source>
</evidence>
<proteinExistence type="evidence at transcript level"/>
<keyword evidence="3 7" id="KW-0812">Transmembrane</keyword>
<dbReference type="PANTHER" id="PTHR22811">
    <property type="entry name" value="TRANSMEMBRANE EMP24 DOMAIN-CONTAINING PROTEIN"/>
    <property type="match status" value="1"/>
</dbReference>
<feature type="chain" id="PRO_5003068167" description="GOLD domain-containing protein" evidence="9">
    <location>
        <begin position="26"/>
        <end position="213"/>
    </location>
</feature>
<dbReference type="EMBL" id="BT122639">
    <property type="protein sequence ID" value="ADE76009.1"/>
    <property type="molecule type" value="mRNA"/>
</dbReference>
<organism evidence="11">
    <name type="scientific">Picea sitchensis</name>
    <name type="common">Sitka spruce</name>
    <name type="synonym">Pinus sitchensis</name>
    <dbReference type="NCBI Taxonomy" id="3332"/>
    <lineage>
        <taxon>Eukaryota</taxon>
        <taxon>Viridiplantae</taxon>
        <taxon>Streptophyta</taxon>
        <taxon>Embryophyta</taxon>
        <taxon>Tracheophyta</taxon>
        <taxon>Spermatophyta</taxon>
        <taxon>Pinopsida</taxon>
        <taxon>Pinidae</taxon>
        <taxon>Conifers I</taxon>
        <taxon>Pinales</taxon>
        <taxon>Pinaceae</taxon>
        <taxon>Picea</taxon>
    </lineage>
</organism>
<evidence type="ECO:0000259" key="10">
    <source>
        <dbReference type="PROSITE" id="PS50866"/>
    </source>
</evidence>